<dbReference type="AlphaFoldDB" id="A0A7L4ZWQ7"/>
<organism evidence="1 2">
    <name type="scientific">Hymenobacter busanensis</name>
    <dbReference type="NCBI Taxonomy" id="2607656"/>
    <lineage>
        <taxon>Bacteria</taxon>
        <taxon>Pseudomonadati</taxon>
        <taxon>Bacteroidota</taxon>
        <taxon>Cytophagia</taxon>
        <taxon>Cytophagales</taxon>
        <taxon>Hymenobacteraceae</taxon>
        <taxon>Hymenobacter</taxon>
    </lineage>
</organism>
<dbReference type="EMBL" id="VTWU01000001">
    <property type="protein sequence ID" value="KAA9339603.1"/>
    <property type="molecule type" value="Genomic_DNA"/>
</dbReference>
<evidence type="ECO:0000313" key="2">
    <source>
        <dbReference type="Proteomes" id="UP000326380"/>
    </source>
</evidence>
<proteinExistence type="predicted"/>
<reference evidence="1 2" key="1">
    <citation type="submission" date="2019-09" db="EMBL/GenBank/DDBJ databases">
        <title>Genome sequence of Hymenobacter sp. M3.</title>
        <authorList>
            <person name="Srinivasan S."/>
        </authorList>
    </citation>
    <scope>NUCLEOTIDE SEQUENCE [LARGE SCALE GENOMIC DNA]</scope>
    <source>
        <strain evidence="1 2">M3</strain>
    </source>
</reference>
<comment type="caution">
    <text evidence="1">The sequence shown here is derived from an EMBL/GenBank/DDBJ whole genome shotgun (WGS) entry which is preliminary data.</text>
</comment>
<dbReference type="Pfam" id="PF04784">
    <property type="entry name" value="DUF547"/>
    <property type="match status" value="1"/>
</dbReference>
<gene>
    <name evidence="1" type="ORF">F0P96_03040</name>
</gene>
<dbReference type="Proteomes" id="UP000326380">
    <property type="component" value="Unassembled WGS sequence"/>
</dbReference>
<name>A0A7L4ZWQ7_9BACT</name>
<dbReference type="PANTHER" id="PTHR46361">
    <property type="entry name" value="ELECTRON CARRIER/ PROTEIN DISULFIDE OXIDOREDUCTASE"/>
    <property type="match status" value="1"/>
</dbReference>
<dbReference type="RefSeq" id="WP_151077251.1">
    <property type="nucleotide sequence ID" value="NZ_CP047647.1"/>
</dbReference>
<evidence type="ECO:0000313" key="1">
    <source>
        <dbReference type="EMBL" id="KAA9339603.1"/>
    </source>
</evidence>
<protein>
    <submittedName>
        <fullName evidence="1">DUF547 domain-containing protein</fullName>
    </submittedName>
</protein>
<keyword evidence="2" id="KW-1185">Reference proteome</keyword>
<dbReference type="PANTHER" id="PTHR46361:SF3">
    <property type="entry name" value="ELECTRON CARRIER_ PROTEIN DISULFIDE OXIDOREDUCTASE"/>
    <property type="match status" value="1"/>
</dbReference>
<dbReference type="InterPro" id="IPR006869">
    <property type="entry name" value="DUF547"/>
</dbReference>
<accession>A0A7L4ZWQ7</accession>
<sequence>MTHFGFARSFCRLIFIALLAASSALTHRATAKASGAAPGFADQTSAFLKKYVAADGTVGYAAIQRNPAELKALLKRIETFEAKKAPAAERKAFYLNAYNLLVIAAVVERYPTTSVMKLPGFFDTQRHKVAGENMTLNGLEANKLMRAYNDPRVHFALVCAAKGCPKLTPEAYRAERLEDQLTERARQVLRDPQFIRRDDAAGKVLLSEIFKWYAGDFKAAGKTAVGYINRFLAQPIPASYKVDYYPYDWSLNE</sequence>